<dbReference type="SUPFAM" id="SSF57701">
    <property type="entry name" value="Zn2/Cys6 DNA-binding domain"/>
    <property type="match status" value="1"/>
</dbReference>
<feature type="compositionally biased region" description="Low complexity" evidence="3">
    <location>
        <begin position="452"/>
        <end position="461"/>
    </location>
</feature>
<dbReference type="PANTHER" id="PTHR31644">
    <property type="entry name" value="TRANSCRIPTIONAL ACTIVATOR ARO80-RELATED"/>
    <property type="match status" value="1"/>
</dbReference>
<dbReference type="FunFam" id="4.10.240.10:FF:000012">
    <property type="entry name" value="C6 transcription factor"/>
    <property type="match status" value="1"/>
</dbReference>
<dbReference type="CDD" id="cd00067">
    <property type="entry name" value="GAL4"/>
    <property type="match status" value="1"/>
</dbReference>
<dbReference type="InterPro" id="IPR055129">
    <property type="entry name" value="YEATS_dom"/>
</dbReference>
<evidence type="ECO:0000259" key="4">
    <source>
        <dbReference type="PROSITE" id="PS50048"/>
    </source>
</evidence>
<reference evidence="6" key="1">
    <citation type="journal article" date="2012" name="PLoS Genet.">
        <title>Comparative analysis of the genomes of two field isolates of the rice blast fungus Magnaporthe oryzae.</title>
        <authorList>
            <person name="Xue M."/>
            <person name="Yang J."/>
            <person name="Li Z."/>
            <person name="Hu S."/>
            <person name="Yao N."/>
            <person name="Dean R.A."/>
            <person name="Zhao W."/>
            <person name="Shen M."/>
            <person name="Zhang H."/>
            <person name="Li C."/>
            <person name="Liu L."/>
            <person name="Cao L."/>
            <person name="Xu X."/>
            <person name="Xing Y."/>
            <person name="Hsiang T."/>
            <person name="Zhang Z."/>
            <person name="Xu J.R."/>
            <person name="Peng Y.L."/>
        </authorList>
    </citation>
    <scope>NUCLEOTIDE SEQUENCE [LARGE SCALE GENOMIC DNA]</scope>
    <source>
        <strain evidence="6">P131</strain>
    </source>
</reference>
<dbReference type="Gene3D" id="2.60.40.1970">
    <property type="entry name" value="YEATS domain"/>
    <property type="match status" value="1"/>
</dbReference>
<dbReference type="EMBL" id="JH795683">
    <property type="protein sequence ID" value="ELQ66057.1"/>
    <property type="molecule type" value="Genomic_DNA"/>
</dbReference>
<organism>
    <name type="scientific">Pyricularia oryzae (strain P131)</name>
    <name type="common">Rice blast fungus</name>
    <name type="synonym">Magnaporthe oryzae</name>
    <dbReference type="NCBI Taxonomy" id="1143193"/>
    <lineage>
        <taxon>Eukaryota</taxon>
        <taxon>Fungi</taxon>
        <taxon>Dikarya</taxon>
        <taxon>Ascomycota</taxon>
        <taxon>Pezizomycotina</taxon>
        <taxon>Sordariomycetes</taxon>
        <taxon>Sordariomycetidae</taxon>
        <taxon>Magnaporthales</taxon>
        <taxon>Pyriculariaceae</taxon>
        <taxon>Pyricularia</taxon>
    </lineage>
</organism>
<feature type="compositionally biased region" description="Polar residues" evidence="3">
    <location>
        <begin position="661"/>
        <end position="672"/>
    </location>
</feature>
<dbReference type="GO" id="GO:0008270">
    <property type="term" value="F:zinc ion binding"/>
    <property type="evidence" value="ECO:0007669"/>
    <property type="project" value="InterPro"/>
</dbReference>
<feature type="compositionally biased region" description="Polar residues" evidence="3">
    <location>
        <begin position="747"/>
        <end position="765"/>
    </location>
</feature>
<feature type="region of interest" description="Disordered" evidence="3">
    <location>
        <begin position="731"/>
        <end position="790"/>
    </location>
</feature>
<feature type="compositionally biased region" description="Polar residues" evidence="3">
    <location>
        <begin position="483"/>
        <end position="494"/>
    </location>
</feature>
<dbReference type="SMART" id="SM00066">
    <property type="entry name" value="GAL4"/>
    <property type="match status" value="1"/>
</dbReference>
<comment type="subcellular location">
    <subcellularLocation>
        <location evidence="2">Nucleus</location>
    </subcellularLocation>
</comment>
<sequence length="1544" mass="170615">MIVEIDTSDPRSSARSSSLQSNIICKFDGSADEERVNVKCISIADDTWPASRGMSLGLTASSRDKPPQMEGFPMKEWSVEIYLLDQNGKKVPAKCFTKAVYNLHPSFANPTQTFTEPPFRCSNEGWGEFEMTIDLYTTEKGGKQTVVHDLNFMKPTYDVTKTITFRNPSQHLQTLLRDSGPLPTDEDRKARKGADGGKKKKQWDLEKLASALTKLGEDDLIQVIQMIHDHRNDDTYVLNNPDVKETLEAWVIRGDTDWCVLYEVVGFTEPSYSNLFCPRDRTRSLRPQHFVGQGISTNPIGITGPNTNGCAKRQLRPYTSNGMAQRQKEFDRNAFSTSDRSRRKEKADAERGKVGVVWPFLIYFFSHSRFLGLLVWAAMAQYAVKSVDDWATHNTATEAGATANSTTAADASRDRESVSATVQELESDLVGKSTAVTTATPINDNINRASKTTTTTTTAAATDDDAYRARSRSPVTGKPKPNAPSSPATHSQTAPAARQQRHQQNPSSNSADHSSASPATSAQAPGTASAAGQQPQQHRRVYQACIPCRRRKVRCDLGSVDNPHDPPCVRCRRESKECYFSATRRKRKADDEDLSGAEDDYVLRNGRKRVHEGSPPIDRRMYSDVPLTPGGSQGRTQPLTRPRHGSVGNDGKRTGRASGAGLNSQTDAPNTPLENMEARTLMRREVYGPHDALDLLYKAATDSPHKLGEAEANSRTSQTAAAASVNFRVPAAESAARPVSARDIGRRQSSFRAESRQSGSQQNRRTAARPEAPPVDAPIDPQLTAKRDVTSDPGYTDALKAWARFRFVRAGWFTAHEAIEYIDYYYHYLSPLTPISPPTFKSPSTHLTLLTEEPILTVTLLTIASRYRQVPGTGGRCRSQAIHEQLWTYLRGMIERVVWGQEAFGGGFCGSYTMGHEEAQTSSTAPWRGLRKGSLRTLGTIESLLILTEWHPRALHFPPAEAIDELMLPSLYDGPDEHMGPDGAAQRPSATTGVGGKRIESWLEPAWRSDRMCWMLLSTAMGLAYELGVFDDIEELLATGAIARPEYEDEAYRLRAHRIKRLVLVYLSQLAGRLGWTNMVPENLRKSDSVLAPRRPASEGATPGTTLSAISGSFNYIPDLEMDDQIIHCWAGISHAMYMGNEKLFRSRKHTTDIIQSGRYIQLLEDFTPMLREWWRQFERYRLPPYIRHILTIEYEYVRIYINSLSLQAVVERCTNNASNASGHGNDQLSPQTQNYFGKLPLGHLGGFGVQDQDYVKEVVDGSRNLLRAVVDGLLPNDYLKHAPVRTYFRIISGAMFLLKTFALGAPRSDVEISIALMDRTVDALRNCVVDDVHLGIRFADLLETLTSRLRNRFIHAPTHTLNNHPIPGGSSTDRLSPQPRVDSGMADTNMGGMHISSHDVDTWLRPNGQGSLASLSAAAAAVANPHGLDRSTTPANISATPFEISAGNIPYPTGQASIFAPTTPAASGSMDHHHNPLPDNMFGDPSDWNNSSSEMWYLPTGPAFFQNMGDSAVAMTAEGVNVGGIDLLEYMAMDQFPIEGSGF</sequence>
<evidence type="ECO:0000256" key="1">
    <source>
        <dbReference type="ARBA" id="ARBA00023242"/>
    </source>
</evidence>
<gene>
    <name evidence="6" type="ORF">OOW_P131scaffold00432g7</name>
</gene>
<proteinExistence type="predicted"/>
<dbReference type="PANTHER" id="PTHR31644:SF2">
    <property type="entry name" value="TRANSCRIPTIONAL ACTIVATOR ARO80-RELATED"/>
    <property type="match status" value="1"/>
</dbReference>
<feature type="region of interest" description="Disordered" evidence="3">
    <location>
        <begin position="609"/>
        <end position="672"/>
    </location>
</feature>
<dbReference type="GO" id="GO:0000981">
    <property type="term" value="F:DNA-binding transcription factor activity, RNA polymerase II-specific"/>
    <property type="evidence" value="ECO:0007669"/>
    <property type="project" value="InterPro"/>
</dbReference>
<dbReference type="CDD" id="cd12148">
    <property type="entry name" value="fungal_TF_MHR"/>
    <property type="match status" value="1"/>
</dbReference>
<feature type="compositionally biased region" description="Low complexity" evidence="3">
    <location>
        <begin position="505"/>
        <end position="536"/>
    </location>
</feature>
<dbReference type="GO" id="GO:0005634">
    <property type="term" value="C:nucleus"/>
    <property type="evidence" value="ECO:0007669"/>
    <property type="project" value="UniProtKB-SubCell"/>
</dbReference>
<dbReference type="CDD" id="cd16905">
    <property type="entry name" value="YEATS_Taf14_like"/>
    <property type="match status" value="1"/>
</dbReference>
<evidence type="ECO:0000256" key="3">
    <source>
        <dbReference type="SAM" id="MobiDB-lite"/>
    </source>
</evidence>
<evidence type="ECO:0000313" key="6">
    <source>
        <dbReference type="EMBL" id="ELQ66057.1"/>
    </source>
</evidence>
<evidence type="ECO:0000256" key="2">
    <source>
        <dbReference type="PROSITE-ProRule" id="PRU00376"/>
    </source>
</evidence>
<keyword evidence="1 2" id="KW-0539">Nucleus</keyword>
<dbReference type="Pfam" id="PF03366">
    <property type="entry name" value="YEATS"/>
    <property type="match status" value="1"/>
</dbReference>
<dbReference type="PROSITE" id="PS50048">
    <property type="entry name" value="ZN2_CY6_FUNGAL_2"/>
    <property type="match status" value="1"/>
</dbReference>
<dbReference type="InterPro" id="IPR001138">
    <property type="entry name" value="Zn2Cys6_DnaBD"/>
</dbReference>
<dbReference type="PROSITE" id="PS51037">
    <property type="entry name" value="YEATS"/>
    <property type="match status" value="1"/>
</dbReference>
<feature type="domain" description="YEATS" evidence="5">
    <location>
        <begin position="44"/>
        <end position="179"/>
    </location>
</feature>
<dbReference type="InterPro" id="IPR036864">
    <property type="entry name" value="Zn2-C6_fun-type_DNA-bd_sf"/>
</dbReference>
<dbReference type="Gene3D" id="4.10.240.10">
    <property type="entry name" value="Zn(2)-C6 fungal-type DNA-binding domain"/>
    <property type="match status" value="1"/>
</dbReference>
<dbReference type="Pfam" id="PF00172">
    <property type="entry name" value="Zn_clus"/>
    <property type="match status" value="1"/>
</dbReference>
<evidence type="ECO:0000259" key="5">
    <source>
        <dbReference type="PROSITE" id="PS51037"/>
    </source>
</evidence>
<dbReference type="GO" id="GO:0009074">
    <property type="term" value="P:aromatic amino acid family catabolic process"/>
    <property type="evidence" value="ECO:0007669"/>
    <property type="project" value="TreeGrafter"/>
</dbReference>
<accession>L7JCY6</accession>
<dbReference type="InterPro" id="IPR038704">
    <property type="entry name" value="YEAST_sf"/>
</dbReference>
<feature type="region of interest" description="Disordered" evidence="3">
    <location>
        <begin position="321"/>
        <end position="348"/>
    </location>
</feature>
<dbReference type="PROSITE" id="PS00463">
    <property type="entry name" value="ZN2_CY6_FUNGAL_1"/>
    <property type="match status" value="1"/>
</dbReference>
<feature type="region of interest" description="Disordered" evidence="3">
    <location>
        <begin position="175"/>
        <end position="201"/>
    </location>
</feature>
<feature type="region of interest" description="Disordered" evidence="3">
    <location>
        <begin position="446"/>
        <end position="538"/>
    </location>
</feature>
<feature type="compositionally biased region" description="Basic and acidic residues" evidence="3">
    <location>
        <begin position="185"/>
        <end position="201"/>
    </location>
</feature>
<dbReference type="InterPro" id="IPR052780">
    <property type="entry name" value="AAA_Catabolism_Regulators"/>
</dbReference>
<protein>
    <submittedName>
        <fullName evidence="6">Uncharacterized protein</fullName>
    </submittedName>
</protein>
<dbReference type="GO" id="GO:0045944">
    <property type="term" value="P:positive regulation of transcription by RNA polymerase II"/>
    <property type="evidence" value="ECO:0007669"/>
    <property type="project" value="TreeGrafter"/>
</dbReference>
<feature type="compositionally biased region" description="Basic and acidic residues" evidence="3">
    <location>
        <begin position="339"/>
        <end position="348"/>
    </location>
</feature>
<feature type="domain" description="Zn(2)-C6 fungal-type" evidence="4">
    <location>
        <begin position="544"/>
        <end position="580"/>
    </location>
</feature>
<name>L7JCY6_PYRO1</name>